<evidence type="ECO:0000313" key="2">
    <source>
        <dbReference type="EMBL" id="KAK5045227.1"/>
    </source>
</evidence>
<evidence type="ECO:0000313" key="3">
    <source>
        <dbReference type="Proteomes" id="UP001357485"/>
    </source>
</evidence>
<feature type="compositionally biased region" description="Basic and acidic residues" evidence="1">
    <location>
        <begin position="43"/>
        <end position="56"/>
    </location>
</feature>
<dbReference type="EMBL" id="JAVRRA010028155">
    <property type="protein sequence ID" value="KAK5045227.1"/>
    <property type="molecule type" value="Genomic_DNA"/>
</dbReference>
<evidence type="ECO:0000256" key="1">
    <source>
        <dbReference type="SAM" id="MobiDB-lite"/>
    </source>
</evidence>
<keyword evidence="3" id="KW-1185">Reference proteome</keyword>
<gene>
    <name evidence="2" type="ORF">LTR16_011423</name>
</gene>
<feature type="non-terminal residue" evidence="2">
    <location>
        <position position="56"/>
    </location>
</feature>
<accession>A0ABR0ITP4</accession>
<reference evidence="2 3" key="1">
    <citation type="submission" date="2023-08" db="EMBL/GenBank/DDBJ databases">
        <title>Black Yeasts Isolated from many extreme environments.</title>
        <authorList>
            <person name="Coleine C."/>
            <person name="Stajich J.E."/>
            <person name="Selbmann L."/>
        </authorList>
    </citation>
    <scope>NUCLEOTIDE SEQUENCE [LARGE SCALE GENOMIC DNA]</scope>
    <source>
        <strain evidence="2 3">CCFEE 536</strain>
    </source>
</reference>
<comment type="caution">
    <text evidence="2">The sequence shown here is derived from an EMBL/GenBank/DDBJ whole genome shotgun (WGS) entry which is preliminary data.</text>
</comment>
<dbReference type="Proteomes" id="UP001357485">
    <property type="component" value="Unassembled WGS sequence"/>
</dbReference>
<feature type="region of interest" description="Disordered" evidence="1">
    <location>
        <begin position="35"/>
        <end position="56"/>
    </location>
</feature>
<organism evidence="2 3">
    <name type="scientific">Cryomyces antarcticus</name>
    <dbReference type="NCBI Taxonomy" id="329879"/>
    <lineage>
        <taxon>Eukaryota</taxon>
        <taxon>Fungi</taxon>
        <taxon>Dikarya</taxon>
        <taxon>Ascomycota</taxon>
        <taxon>Pezizomycotina</taxon>
        <taxon>Dothideomycetes</taxon>
        <taxon>Dothideomycetes incertae sedis</taxon>
        <taxon>Cryomyces</taxon>
    </lineage>
</organism>
<protein>
    <submittedName>
        <fullName evidence="2">Uncharacterized protein</fullName>
    </submittedName>
</protein>
<name>A0ABR0ITP4_9PEZI</name>
<proteinExistence type="predicted"/>
<sequence>MATSLSEMLDNFDSRVQAGVADRRNLIAAYQSRDNIESAPYEGAERRYHEAPEDYD</sequence>